<feature type="region of interest" description="Disordered" evidence="1">
    <location>
        <begin position="1"/>
        <end position="192"/>
    </location>
</feature>
<name>A0A1C3L0K8_PLAMA</name>
<sequence>MTPRRGDVFDVNPDEPDSESKDKLSPSDKEDEEKKNNSNLPEGPEERPQEGESLPVEPEGNENVEDNFPQAPNDLPGKQRQPDILNPDGGPKFGNNEHPGSPSNNDYSGKAYTRIPSPIDNEKNRSNYNHNYSKSPNNNGPEDRVARPHKVETNTESPRDSYNANPEYDETRESPNYEQREDNGKRSSNNNYKIAGGIIGGLALIGCAGFAYNFISHGAASGLTPENAPFDDAVPEEDKDLTENDQFKLPEDNDWN</sequence>
<evidence type="ECO:0000256" key="2">
    <source>
        <dbReference type="SAM" id="Phobius"/>
    </source>
</evidence>
<feature type="transmembrane region" description="Helical" evidence="2">
    <location>
        <begin position="194"/>
        <end position="215"/>
    </location>
</feature>
<keyword evidence="2" id="KW-0812">Transmembrane</keyword>
<dbReference type="Proteomes" id="UP000219799">
    <property type="component" value="Chromosome 12"/>
</dbReference>
<evidence type="ECO:0000256" key="1">
    <source>
        <dbReference type="SAM" id="MobiDB-lite"/>
    </source>
</evidence>
<protein>
    <submittedName>
        <fullName evidence="3">Thrombospondin-related anonymous protein, putative</fullName>
    </submittedName>
</protein>
<keyword evidence="2" id="KW-0472">Membrane</keyword>
<gene>
    <name evidence="3" type="primary">TRAP</name>
    <name evidence="3" type="ORF">PMLGA01_120022200</name>
</gene>
<dbReference type="AlphaFoldDB" id="A0A1C3L0K8"/>
<keyword evidence="2" id="KW-1133">Transmembrane helix</keyword>
<accession>A0A1C3L0K8</accession>
<reference evidence="3 4" key="1">
    <citation type="submission" date="2016-06" db="EMBL/GenBank/DDBJ databases">
        <authorList>
            <consortium name="Pathogen Informatics"/>
        </authorList>
    </citation>
    <scope>NUCLEOTIDE SEQUENCE [LARGE SCALE GENOMIC DNA]</scope>
    <source>
        <strain evidence="3">PmlGA01</strain>
    </source>
</reference>
<feature type="compositionally biased region" description="Basic and acidic residues" evidence="1">
    <location>
        <begin position="18"/>
        <end position="36"/>
    </location>
</feature>
<dbReference type="VEuPathDB" id="PlasmoDB:PmUG01_12028900"/>
<organism evidence="3 4">
    <name type="scientific">Plasmodium malariae</name>
    <dbReference type="NCBI Taxonomy" id="5858"/>
    <lineage>
        <taxon>Eukaryota</taxon>
        <taxon>Sar</taxon>
        <taxon>Alveolata</taxon>
        <taxon>Apicomplexa</taxon>
        <taxon>Aconoidasida</taxon>
        <taxon>Haemosporida</taxon>
        <taxon>Plasmodiidae</taxon>
        <taxon>Plasmodium</taxon>
        <taxon>Plasmodium (Plasmodium)</taxon>
    </lineage>
</organism>
<evidence type="ECO:0000313" key="3">
    <source>
        <dbReference type="EMBL" id="SBT80059.1"/>
    </source>
</evidence>
<feature type="compositionally biased region" description="Polar residues" evidence="1">
    <location>
        <begin position="126"/>
        <end position="140"/>
    </location>
</feature>
<feature type="compositionally biased region" description="Basic and acidic residues" evidence="1">
    <location>
        <begin position="141"/>
        <end position="159"/>
    </location>
</feature>
<feature type="region of interest" description="Disordered" evidence="1">
    <location>
        <begin position="219"/>
        <end position="256"/>
    </location>
</feature>
<evidence type="ECO:0000313" key="4">
    <source>
        <dbReference type="Proteomes" id="UP000219799"/>
    </source>
</evidence>
<proteinExistence type="predicted"/>
<dbReference type="EMBL" id="LT594500">
    <property type="protein sequence ID" value="SBT80059.1"/>
    <property type="molecule type" value="Genomic_DNA"/>
</dbReference>
<feature type="compositionally biased region" description="Basic and acidic residues" evidence="1">
    <location>
        <begin position="241"/>
        <end position="256"/>
    </location>
</feature>
<feature type="compositionally biased region" description="Basic and acidic residues" evidence="1">
    <location>
        <begin position="169"/>
        <end position="185"/>
    </location>
</feature>